<dbReference type="GO" id="GO:0004563">
    <property type="term" value="F:beta-N-acetylhexosaminidase activity"/>
    <property type="evidence" value="ECO:0007669"/>
    <property type="project" value="UniProtKB-EC"/>
</dbReference>
<evidence type="ECO:0000256" key="4">
    <source>
        <dbReference type="ARBA" id="ARBA00022801"/>
    </source>
</evidence>
<accession>A0A318TQD4</accession>
<proteinExistence type="inferred from homology"/>
<organism evidence="7 8">
    <name type="scientific">Rhodobacter viridis</name>
    <dbReference type="NCBI Taxonomy" id="1054202"/>
    <lineage>
        <taxon>Bacteria</taxon>
        <taxon>Pseudomonadati</taxon>
        <taxon>Pseudomonadota</taxon>
        <taxon>Alphaproteobacteria</taxon>
        <taxon>Rhodobacterales</taxon>
        <taxon>Rhodobacter group</taxon>
        <taxon>Rhodobacter</taxon>
    </lineage>
</organism>
<dbReference type="GO" id="GO:0009254">
    <property type="term" value="P:peptidoglycan turnover"/>
    <property type="evidence" value="ECO:0007669"/>
    <property type="project" value="TreeGrafter"/>
</dbReference>
<dbReference type="InterPro" id="IPR017853">
    <property type="entry name" value="GH"/>
</dbReference>
<evidence type="ECO:0000259" key="6">
    <source>
        <dbReference type="Pfam" id="PF00933"/>
    </source>
</evidence>
<evidence type="ECO:0000313" key="8">
    <source>
        <dbReference type="Proteomes" id="UP000247727"/>
    </source>
</evidence>
<dbReference type="AlphaFoldDB" id="A0A318TQD4"/>
<dbReference type="EMBL" id="QJTK01000026">
    <property type="protein sequence ID" value="PYF06553.1"/>
    <property type="molecule type" value="Genomic_DNA"/>
</dbReference>
<evidence type="ECO:0000256" key="1">
    <source>
        <dbReference type="ARBA" id="ARBA00001231"/>
    </source>
</evidence>
<comment type="catalytic activity">
    <reaction evidence="1">
        <text>Hydrolysis of terminal non-reducing N-acetyl-D-hexosamine residues in N-acetyl-beta-D-hexosaminides.</text>
        <dbReference type="EC" id="3.2.1.52"/>
    </reaction>
</comment>
<dbReference type="InterPro" id="IPR001764">
    <property type="entry name" value="Glyco_hydro_3_N"/>
</dbReference>
<evidence type="ECO:0000256" key="2">
    <source>
        <dbReference type="ARBA" id="ARBA00005336"/>
    </source>
</evidence>
<dbReference type="EC" id="3.2.1.52" evidence="3"/>
<dbReference type="SUPFAM" id="SSF51445">
    <property type="entry name" value="(Trans)glycosidases"/>
    <property type="match status" value="1"/>
</dbReference>
<comment type="similarity">
    <text evidence="2">Belongs to the glycosyl hydrolase 3 family.</text>
</comment>
<gene>
    <name evidence="7" type="ORF">C8J30_1268</name>
</gene>
<dbReference type="InterPro" id="IPR019800">
    <property type="entry name" value="Glyco_hydro_3_AS"/>
</dbReference>
<dbReference type="PANTHER" id="PTHR30480">
    <property type="entry name" value="BETA-HEXOSAMINIDASE-RELATED"/>
    <property type="match status" value="1"/>
</dbReference>
<name>A0A318TQD4_9RHOB</name>
<evidence type="ECO:0000313" key="7">
    <source>
        <dbReference type="EMBL" id="PYF06553.1"/>
    </source>
</evidence>
<keyword evidence="8" id="KW-1185">Reference proteome</keyword>
<feature type="domain" description="Glycoside hydrolase family 3 N-terminal" evidence="6">
    <location>
        <begin position="38"/>
        <end position="293"/>
    </location>
</feature>
<keyword evidence="5" id="KW-0326">Glycosidase</keyword>
<dbReference type="Pfam" id="PF00933">
    <property type="entry name" value="Glyco_hydro_3"/>
    <property type="match status" value="1"/>
</dbReference>
<dbReference type="RefSeq" id="WP_110807295.1">
    <property type="nucleotide sequence ID" value="NZ_QJTK01000026.1"/>
</dbReference>
<dbReference type="PANTHER" id="PTHR30480:SF13">
    <property type="entry name" value="BETA-HEXOSAMINIDASE"/>
    <property type="match status" value="1"/>
</dbReference>
<dbReference type="PROSITE" id="PS00775">
    <property type="entry name" value="GLYCOSYL_HYDROL_F3"/>
    <property type="match status" value="1"/>
</dbReference>
<dbReference type="InterPro" id="IPR036962">
    <property type="entry name" value="Glyco_hydro_3_N_sf"/>
</dbReference>
<comment type="caution">
    <text evidence="7">The sequence shown here is derived from an EMBL/GenBank/DDBJ whole genome shotgun (WGS) entry which is preliminary data.</text>
</comment>
<reference evidence="7 8" key="1">
    <citation type="submission" date="2018-06" db="EMBL/GenBank/DDBJ databases">
        <title>Genomic Encyclopedia of Type Strains, Phase III (KMG-III): the genomes of soil and plant-associated and newly described type strains.</title>
        <authorList>
            <person name="Whitman W."/>
        </authorList>
    </citation>
    <scope>NUCLEOTIDE SEQUENCE [LARGE SCALE GENOMIC DNA]</scope>
    <source>
        <strain evidence="7 8">JA737</strain>
    </source>
</reference>
<dbReference type="Proteomes" id="UP000247727">
    <property type="component" value="Unassembled WGS sequence"/>
</dbReference>
<dbReference type="Gene3D" id="3.20.20.300">
    <property type="entry name" value="Glycoside hydrolase, family 3, N-terminal domain"/>
    <property type="match status" value="1"/>
</dbReference>
<evidence type="ECO:0000256" key="5">
    <source>
        <dbReference type="ARBA" id="ARBA00023295"/>
    </source>
</evidence>
<evidence type="ECO:0000256" key="3">
    <source>
        <dbReference type="ARBA" id="ARBA00012663"/>
    </source>
</evidence>
<dbReference type="InterPro" id="IPR050226">
    <property type="entry name" value="NagZ_Beta-hexosaminidase"/>
</dbReference>
<sequence length="340" mass="35717">MHSDRDQVSPCGATILGVEGTVLGADEAAFLRAADPWGLILFARNVEDPAQLSRLTADLRAALGREAPIFVDQEGGRVQRLQPPHWRDWAAPLDDALLRGPRGMWLRARLQAAELRAVGIDGNCAPTCDIAGGQTHPFLRNRCLGENVDAVVRNARATADGLLAGGVLPVLKHMPGHGRAEADSHKDLPVVTAGAEDLRSHDFAPFAALSDLPLGMTAHIRFTAFDGAPATQSARMIDLIRHEIGFAGLLMTDDIGMQALSGRYADRAAASLAAGCDVILHCNGTRAEFEETVAAAGRLSPAASLRAEAALRFRHAPAEVDLAALAAEFDAVGSGGGADG</sequence>
<keyword evidence="4" id="KW-0378">Hydrolase</keyword>
<protein>
    <recommendedName>
        <fullName evidence="3">beta-N-acetylhexosaminidase</fullName>
        <ecNumber evidence="3">3.2.1.52</ecNumber>
    </recommendedName>
</protein>
<dbReference type="OrthoDB" id="9786661at2"/>
<dbReference type="GO" id="GO:0005975">
    <property type="term" value="P:carbohydrate metabolic process"/>
    <property type="evidence" value="ECO:0007669"/>
    <property type="project" value="InterPro"/>
</dbReference>